<evidence type="ECO:0000256" key="5">
    <source>
        <dbReference type="SAM" id="SignalP"/>
    </source>
</evidence>
<evidence type="ECO:0000259" key="6">
    <source>
        <dbReference type="Pfam" id="PF00419"/>
    </source>
</evidence>
<feature type="signal peptide" evidence="5">
    <location>
        <begin position="1"/>
        <end position="26"/>
    </location>
</feature>
<dbReference type="Proteomes" id="UP000254711">
    <property type="component" value="Unassembled WGS sequence"/>
</dbReference>
<comment type="caution">
    <text evidence="7">The sequence shown here is derived from an EMBL/GenBank/DDBJ whole genome shotgun (WGS) entry which is preliminary data.</text>
</comment>
<dbReference type="GO" id="GO:0043709">
    <property type="term" value="P:cell adhesion involved in single-species biofilm formation"/>
    <property type="evidence" value="ECO:0007669"/>
    <property type="project" value="TreeGrafter"/>
</dbReference>
<evidence type="ECO:0000313" key="7">
    <source>
        <dbReference type="EMBL" id="RDI97222.1"/>
    </source>
</evidence>
<dbReference type="RefSeq" id="WP_114826558.1">
    <property type="nucleotide sequence ID" value="NZ_QQSY01000006.1"/>
</dbReference>
<keyword evidence="3 5" id="KW-0732">Signal</keyword>
<dbReference type="InterPro" id="IPR000259">
    <property type="entry name" value="Adhesion_dom_fimbrial"/>
</dbReference>
<organism evidence="7 8">
    <name type="scientific">Dyella solisilvae</name>
    <dbReference type="NCBI Taxonomy" id="1920168"/>
    <lineage>
        <taxon>Bacteria</taxon>
        <taxon>Pseudomonadati</taxon>
        <taxon>Pseudomonadota</taxon>
        <taxon>Gammaproteobacteria</taxon>
        <taxon>Lysobacterales</taxon>
        <taxon>Rhodanobacteraceae</taxon>
        <taxon>Dyella</taxon>
    </lineage>
</organism>
<evidence type="ECO:0000256" key="2">
    <source>
        <dbReference type="ARBA" id="ARBA00006671"/>
    </source>
</evidence>
<evidence type="ECO:0000313" key="8">
    <source>
        <dbReference type="Proteomes" id="UP000254711"/>
    </source>
</evidence>
<proteinExistence type="inferred from homology"/>
<dbReference type="SUPFAM" id="SSF49401">
    <property type="entry name" value="Bacterial adhesins"/>
    <property type="match status" value="1"/>
</dbReference>
<dbReference type="InterPro" id="IPR036937">
    <property type="entry name" value="Adhesion_dom_fimbrial_sf"/>
</dbReference>
<evidence type="ECO:0000256" key="3">
    <source>
        <dbReference type="ARBA" id="ARBA00022729"/>
    </source>
</evidence>
<dbReference type="InterPro" id="IPR008966">
    <property type="entry name" value="Adhesion_dom_sf"/>
</dbReference>
<protein>
    <submittedName>
        <fullName evidence="7">Type 1 fimbrial protein</fullName>
    </submittedName>
</protein>
<dbReference type="OrthoDB" id="5957148at2"/>
<feature type="chain" id="PRO_5016859948" evidence="5">
    <location>
        <begin position="27"/>
        <end position="185"/>
    </location>
</feature>
<dbReference type="AlphaFoldDB" id="A0A370K3K2"/>
<evidence type="ECO:0000256" key="1">
    <source>
        <dbReference type="ARBA" id="ARBA00004561"/>
    </source>
</evidence>
<keyword evidence="8" id="KW-1185">Reference proteome</keyword>
<dbReference type="Gene3D" id="2.60.40.1090">
    <property type="entry name" value="Fimbrial-type adhesion domain"/>
    <property type="match status" value="1"/>
</dbReference>
<evidence type="ECO:0000256" key="4">
    <source>
        <dbReference type="ARBA" id="ARBA00023263"/>
    </source>
</evidence>
<sequence>MKKLLLTAAMAAVVSVAVLAPQSAKAVDGTITFKGQVLAQTCTVDTIAYQSNGTLTTPDNRTINLPNVLATALNAAGSTAGQTGFQIQIAGCDPGLKSVTTTFSGSGIDVTNHVLSNTGTSSAVEVQLLDSSQNAIPLAATYAMPAVNLTSGAATLQYYAQYYSKNGSAGAGSVTSTVSFTMSYQ</sequence>
<dbReference type="PANTHER" id="PTHR33420:SF3">
    <property type="entry name" value="FIMBRIAL SUBUNIT ELFA"/>
    <property type="match status" value="1"/>
</dbReference>
<comment type="similarity">
    <text evidence="2">Belongs to the fimbrial protein family.</text>
</comment>
<name>A0A370K3K2_9GAMM</name>
<reference evidence="7 8" key="1">
    <citation type="submission" date="2018-07" db="EMBL/GenBank/DDBJ databases">
        <title>Dyella solisilvae sp. nov., isolated from the pine and broad-leaved mixed forest soil.</title>
        <authorList>
            <person name="Gao Z."/>
            <person name="Qiu L."/>
        </authorList>
    </citation>
    <scope>NUCLEOTIDE SEQUENCE [LARGE SCALE GENOMIC DNA]</scope>
    <source>
        <strain evidence="7 8">DHG54</strain>
    </source>
</reference>
<dbReference type="Pfam" id="PF00419">
    <property type="entry name" value="Fimbrial"/>
    <property type="match status" value="1"/>
</dbReference>
<comment type="subcellular location">
    <subcellularLocation>
        <location evidence="1">Fimbrium</location>
    </subcellularLocation>
</comment>
<accession>A0A370K3K2</accession>
<dbReference type="InterPro" id="IPR050263">
    <property type="entry name" value="Bact_Fimbrial_Adh_Pro"/>
</dbReference>
<keyword evidence="4" id="KW-0281">Fimbrium</keyword>
<dbReference type="PANTHER" id="PTHR33420">
    <property type="entry name" value="FIMBRIAL SUBUNIT ELFA-RELATED"/>
    <property type="match status" value="1"/>
</dbReference>
<gene>
    <name evidence="7" type="ORF">DVT68_17865</name>
</gene>
<dbReference type="EMBL" id="QQSY01000006">
    <property type="protein sequence ID" value="RDI97222.1"/>
    <property type="molecule type" value="Genomic_DNA"/>
</dbReference>
<feature type="domain" description="Fimbrial-type adhesion" evidence="6">
    <location>
        <begin position="31"/>
        <end position="185"/>
    </location>
</feature>
<dbReference type="GO" id="GO:0009289">
    <property type="term" value="C:pilus"/>
    <property type="evidence" value="ECO:0007669"/>
    <property type="project" value="UniProtKB-SubCell"/>
</dbReference>